<gene>
    <name evidence="1" type="ORF">MEDL_44902</name>
</gene>
<reference evidence="1" key="1">
    <citation type="submission" date="2021-03" db="EMBL/GenBank/DDBJ databases">
        <authorList>
            <person name="Bekaert M."/>
        </authorList>
    </citation>
    <scope>NUCLEOTIDE SEQUENCE</scope>
</reference>
<organism evidence="1 2">
    <name type="scientific">Mytilus edulis</name>
    <name type="common">Blue mussel</name>
    <dbReference type="NCBI Taxonomy" id="6550"/>
    <lineage>
        <taxon>Eukaryota</taxon>
        <taxon>Metazoa</taxon>
        <taxon>Spiralia</taxon>
        <taxon>Lophotrochozoa</taxon>
        <taxon>Mollusca</taxon>
        <taxon>Bivalvia</taxon>
        <taxon>Autobranchia</taxon>
        <taxon>Pteriomorphia</taxon>
        <taxon>Mytilida</taxon>
        <taxon>Mytiloidea</taxon>
        <taxon>Mytilidae</taxon>
        <taxon>Mytilinae</taxon>
        <taxon>Mytilus</taxon>
    </lineage>
</organism>
<dbReference type="SUPFAM" id="SSF53067">
    <property type="entry name" value="Actin-like ATPase domain"/>
    <property type="match status" value="1"/>
</dbReference>
<evidence type="ECO:0000313" key="1">
    <source>
        <dbReference type="EMBL" id="CAG2232158.1"/>
    </source>
</evidence>
<accession>A0A8S3TP60</accession>
<dbReference type="EMBL" id="CAJPWZ010002166">
    <property type="protein sequence ID" value="CAG2232158.1"/>
    <property type="molecule type" value="Genomic_DNA"/>
</dbReference>
<evidence type="ECO:0000313" key="2">
    <source>
        <dbReference type="Proteomes" id="UP000683360"/>
    </source>
</evidence>
<dbReference type="OrthoDB" id="2963168at2759"/>
<sequence>MNSKDPVIFRINQKVFDKLLVDKGAIANDSISFRIGHDELVIDAKLVHGRFNEVVRSIVSTLKEVIEREEAKQVTTILLVGGFGKCELIQAAMKANFPNHRLIIPDEAGTAVLQGAVIYGHDPSIISSRVTRFTYGVSGIVPFADGKHNETKRVERDGKQYCKEIFSPIQPKNKIVYRGTSIQKRFPINKSNVLKTSIYASTEKYPMYVDDSSCKKVATIEMALHSTSHYIDIEFYFGDTEIIVKATDEGNNCTVETHLTFE</sequence>
<proteinExistence type="predicted"/>
<dbReference type="Proteomes" id="UP000683360">
    <property type="component" value="Unassembled WGS sequence"/>
</dbReference>
<name>A0A8S3TP60_MYTED</name>
<keyword evidence="2" id="KW-1185">Reference proteome</keyword>
<dbReference type="PANTHER" id="PTHR14187:SF5">
    <property type="entry name" value="HEAT SHOCK 70 KDA PROTEIN 12A"/>
    <property type="match status" value="1"/>
</dbReference>
<comment type="caution">
    <text evidence="1">The sequence shown here is derived from an EMBL/GenBank/DDBJ whole genome shotgun (WGS) entry which is preliminary data.</text>
</comment>
<dbReference type="InterPro" id="IPR043129">
    <property type="entry name" value="ATPase_NBD"/>
</dbReference>
<dbReference type="AlphaFoldDB" id="A0A8S3TP60"/>
<protein>
    <submittedName>
        <fullName evidence="1">Uncharacterized protein</fullName>
    </submittedName>
</protein>
<dbReference type="PANTHER" id="PTHR14187">
    <property type="entry name" value="ALPHA KINASE/ELONGATION FACTOR 2 KINASE"/>
    <property type="match status" value="1"/>
</dbReference>